<proteinExistence type="inferred from homology"/>
<evidence type="ECO:0000256" key="1">
    <source>
        <dbReference type="ARBA" id="ARBA00004114"/>
    </source>
</evidence>
<dbReference type="PANTHER" id="PTHR34174:SF1">
    <property type="entry name" value="CENTRIOLAR AND CILIOGENESIS-ASSOCIATED PROTEIN HYLS1"/>
    <property type="match status" value="1"/>
</dbReference>
<feature type="region of interest" description="Disordered" evidence="8">
    <location>
        <begin position="159"/>
        <end position="217"/>
    </location>
</feature>
<keyword evidence="4" id="KW-0963">Cytoplasm</keyword>
<keyword evidence="7" id="KW-0966">Cell projection</keyword>
<feature type="domain" description="Centriolar and ciliogenesis-associated protein HYLS1 C-terminal" evidence="9">
    <location>
        <begin position="211"/>
        <end position="275"/>
    </location>
</feature>
<protein>
    <recommendedName>
        <fullName evidence="9">Centriolar and ciliogenesis-associated protein HYLS1 C-terminal domain-containing protein</fullName>
    </recommendedName>
</protein>
<dbReference type="Pfam" id="PF15311">
    <property type="entry name" value="HYLS1_C"/>
    <property type="match status" value="1"/>
</dbReference>
<evidence type="ECO:0000259" key="9">
    <source>
        <dbReference type="Pfam" id="PF15311"/>
    </source>
</evidence>
<gene>
    <name evidence="10" type="ORF">PHYEVI_LOCUS9882</name>
</gene>
<comment type="similarity">
    <text evidence="3">Belongs to the HYLS1 family.</text>
</comment>
<reference evidence="10" key="1">
    <citation type="submission" date="2022-01" db="EMBL/GenBank/DDBJ databases">
        <authorList>
            <person name="King R."/>
        </authorList>
    </citation>
    <scope>NUCLEOTIDE SEQUENCE</scope>
</reference>
<accession>A0A9N9TZH5</accession>
<evidence type="ECO:0000256" key="4">
    <source>
        <dbReference type="ARBA" id="ARBA00022490"/>
    </source>
</evidence>
<organism evidence="10 11">
    <name type="scientific">Phyllotreta striolata</name>
    <name type="common">Striped flea beetle</name>
    <name type="synonym">Crioceris striolata</name>
    <dbReference type="NCBI Taxonomy" id="444603"/>
    <lineage>
        <taxon>Eukaryota</taxon>
        <taxon>Metazoa</taxon>
        <taxon>Ecdysozoa</taxon>
        <taxon>Arthropoda</taxon>
        <taxon>Hexapoda</taxon>
        <taxon>Insecta</taxon>
        <taxon>Pterygota</taxon>
        <taxon>Neoptera</taxon>
        <taxon>Endopterygota</taxon>
        <taxon>Coleoptera</taxon>
        <taxon>Polyphaga</taxon>
        <taxon>Cucujiformia</taxon>
        <taxon>Chrysomeloidea</taxon>
        <taxon>Chrysomelidae</taxon>
        <taxon>Galerucinae</taxon>
        <taxon>Alticini</taxon>
        <taxon>Phyllotreta</taxon>
    </lineage>
</organism>
<feature type="compositionally biased region" description="Low complexity" evidence="8">
    <location>
        <begin position="190"/>
        <end position="200"/>
    </location>
</feature>
<dbReference type="AlphaFoldDB" id="A0A9N9TZH5"/>
<keyword evidence="5" id="KW-0970">Cilium biogenesis/degradation</keyword>
<name>A0A9N9TZH5_PHYSR</name>
<evidence type="ECO:0000256" key="3">
    <source>
        <dbReference type="ARBA" id="ARBA00010091"/>
    </source>
</evidence>
<feature type="compositionally biased region" description="Basic and acidic residues" evidence="8">
    <location>
        <begin position="159"/>
        <end position="180"/>
    </location>
</feature>
<evidence type="ECO:0000256" key="7">
    <source>
        <dbReference type="ARBA" id="ARBA00023273"/>
    </source>
</evidence>
<sequence>MSVTIDPRDVLSYLNELGYTNISAQQLKEFIIDLKKIIKYEWKRMKHLEQNEHSNNTLSTVHSSISTKFQEESSVKQKSTKSSKPDIFETLYNLPTEAFKAKIANKPDKPPIAIHIKQSKKKIPSHDHCVHVENVNAREQTNINDKICSDCCKASVETTEKLNNEESKTDPSKTDTELESGRTSGLRPNSKQSRTSSSKSTKLKKSKTQVLRAPSRKTISKSDPVALYQEYQKQWKTIKFPGEQSHLDLRWAIREKLMDGPVVEIKKKPSAKKIPFT</sequence>
<comment type="subcellular location">
    <subcellularLocation>
        <location evidence="2">Cell projection</location>
        <location evidence="2">Cilium</location>
    </subcellularLocation>
    <subcellularLocation>
        <location evidence="1">Cytoplasm</location>
        <location evidence="1">Cytoskeleton</location>
        <location evidence="1">Microtubule organizing center</location>
        <location evidence="1">Centrosome</location>
        <location evidence="1">Centriole</location>
    </subcellularLocation>
</comment>
<dbReference type="GO" id="GO:0005814">
    <property type="term" value="C:centriole"/>
    <property type="evidence" value="ECO:0007669"/>
    <property type="project" value="UniProtKB-SubCell"/>
</dbReference>
<keyword evidence="11" id="KW-1185">Reference proteome</keyword>
<dbReference type="PANTHER" id="PTHR34174">
    <property type="entry name" value="HYDROLETHALUS SYNDROME PROTEIN 1"/>
    <property type="match status" value="1"/>
</dbReference>
<dbReference type="GO" id="GO:0060271">
    <property type="term" value="P:cilium assembly"/>
    <property type="evidence" value="ECO:0007669"/>
    <property type="project" value="TreeGrafter"/>
</dbReference>
<evidence type="ECO:0000256" key="2">
    <source>
        <dbReference type="ARBA" id="ARBA00004138"/>
    </source>
</evidence>
<evidence type="ECO:0000313" key="11">
    <source>
        <dbReference type="Proteomes" id="UP001153712"/>
    </source>
</evidence>
<evidence type="ECO:0000256" key="5">
    <source>
        <dbReference type="ARBA" id="ARBA00022794"/>
    </source>
</evidence>
<dbReference type="GO" id="GO:0097730">
    <property type="term" value="C:non-motile cilium"/>
    <property type="evidence" value="ECO:0007669"/>
    <property type="project" value="TreeGrafter"/>
</dbReference>
<evidence type="ECO:0000313" key="10">
    <source>
        <dbReference type="EMBL" id="CAG9863596.1"/>
    </source>
</evidence>
<dbReference type="InterPro" id="IPR052319">
    <property type="entry name" value="Centriolar_ciliogenesis_assoc"/>
</dbReference>
<dbReference type="InterPro" id="IPR027918">
    <property type="entry name" value="HYLS1_C_dom"/>
</dbReference>
<dbReference type="Proteomes" id="UP001153712">
    <property type="component" value="Chromosome 7"/>
</dbReference>
<dbReference type="EMBL" id="OU900100">
    <property type="protein sequence ID" value="CAG9863596.1"/>
    <property type="molecule type" value="Genomic_DNA"/>
</dbReference>
<keyword evidence="6" id="KW-0206">Cytoskeleton</keyword>
<evidence type="ECO:0000256" key="6">
    <source>
        <dbReference type="ARBA" id="ARBA00023212"/>
    </source>
</evidence>
<dbReference type="OrthoDB" id="6343432at2759"/>
<evidence type="ECO:0000256" key="8">
    <source>
        <dbReference type="SAM" id="MobiDB-lite"/>
    </source>
</evidence>